<dbReference type="EMBL" id="JACNYO010000028">
    <property type="protein sequence ID" value="MBC3214777.1"/>
    <property type="molecule type" value="Genomic_DNA"/>
</dbReference>
<name>A0AAW3WWH5_SERFO</name>
<gene>
    <name evidence="1" type="ORF">H8J20_21810</name>
</gene>
<dbReference type="Proteomes" id="UP000659084">
    <property type="component" value="Unassembled WGS sequence"/>
</dbReference>
<proteinExistence type="predicted"/>
<accession>A0AAW3WWH5</accession>
<dbReference type="RefSeq" id="WP_179253775.1">
    <property type="nucleotide sequence ID" value="NZ_JACBIV010000032.1"/>
</dbReference>
<reference evidence="1" key="1">
    <citation type="submission" date="2020-08" db="EMBL/GenBank/DDBJ databases">
        <title>Food and environmental bacterial isolates.</title>
        <authorList>
            <person name="Richter L."/>
            <person name="Du Plessis E.M."/>
            <person name="Duvenage S."/>
            <person name="Allam M."/>
            <person name="Korsten L."/>
        </authorList>
    </citation>
    <scope>NUCLEOTIDE SEQUENCE</scope>
    <source>
        <strain evidence="1">UPMP2127</strain>
    </source>
</reference>
<comment type="caution">
    <text evidence="1">The sequence shown here is derived from an EMBL/GenBank/DDBJ whole genome shotgun (WGS) entry which is preliminary data.</text>
</comment>
<evidence type="ECO:0000313" key="2">
    <source>
        <dbReference type="Proteomes" id="UP000659084"/>
    </source>
</evidence>
<evidence type="ECO:0000313" key="1">
    <source>
        <dbReference type="EMBL" id="MBC3214777.1"/>
    </source>
</evidence>
<protein>
    <submittedName>
        <fullName evidence="1">Uncharacterized protein</fullName>
    </submittedName>
</protein>
<dbReference type="AlphaFoldDB" id="A0AAW3WWH5"/>
<sequence>MGFINHIKYDKPLPGNDDNEKIELITKDLEFGCLFYEISDTGRLLRDNEDGTFTDMNFKGQLYVYAEQGAREYFMFFNDTGTLDDVTEVPDYAHYCRDLSTPYREQ</sequence>
<organism evidence="1 2">
    <name type="scientific">Serratia fonticola</name>
    <dbReference type="NCBI Taxonomy" id="47917"/>
    <lineage>
        <taxon>Bacteria</taxon>
        <taxon>Pseudomonadati</taxon>
        <taxon>Pseudomonadota</taxon>
        <taxon>Gammaproteobacteria</taxon>
        <taxon>Enterobacterales</taxon>
        <taxon>Yersiniaceae</taxon>
        <taxon>Serratia</taxon>
    </lineage>
</organism>